<dbReference type="PANTHER" id="PTHR34599:SF1">
    <property type="entry name" value="PHOSPHATIDIC ACID PHOSPHATASE TYPE 2_HALOPEROXIDASE DOMAIN-CONTAINING PROTEIN"/>
    <property type="match status" value="1"/>
</dbReference>
<reference evidence="3 4" key="1">
    <citation type="submission" date="2018-10" db="EMBL/GenBank/DDBJ databases">
        <title>Sequencing the genomes of 1000 actinobacteria strains.</title>
        <authorList>
            <person name="Klenk H.-P."/>
        </authorList>
    </citation>
    <scope>NUCLEOTIDE SEQUENCE [LARGE SCALE GENOMIC DNA]</scope>
    <source>
        <strain evidence="3 4">DSM 43911</strain>
    </source>
</reference>
<gene>
    <name evidence="3" type="ORF">DFJ66_8392</name>
</gene>
<dbReference type="EMBL" id="RBXR01000001">
    <property type="protein sequence ID" value="RKT75016.1"/>
    <property type="molecule type" value="Genomic_DNA"/>
</dbReference>
<protein>
    <submittedName>
        <fullName evidence="3">Membrane-associated phospholipid phosphatase</fullName>
    </submittedName>
</protein>
<evidence type="ECO:0000259" key="2">
    <source>
        <dbReference type="Pfam" id="PF01569"/>
    </source>
</evidence>
<dbReference type="Pfam" id="PF01569">
    <property type="entry name" value="PAP2"/>
    <property type="match status" value="1"/>
</dbReference>
<comment type="caution">
    <text evidence="3">The sequence shown here is derived from an EMBL/GenBank/DDBJ whole genome shotgun (WGS) entry which is preliminary data.</text>
</comment>
<keyword evidence="4" id="KW-1185">Reference proteome</keyword>
<dbReference type="SUPFAM" id="SSF48317">
    <property type="entry name" value="Acid phosphatase/Vanadium-dependent haloperoxidase"/>
    <property type="match status" value="1"/>
</dbReference>
<feature type="signal peptide" evidence="1">
    <location>
        <begin position="1"/>
        <end position="33"/>
    </location>
</feature>
<keyword evidence="1" id="KW-0732">Signal</keyword>
<sequence length="514" mass="53667">MSRMTARRRLGLLAVTTLTVGGTLGGLVQPASAAPASDPVLYWNDVLLETYKSVGGAPGPLARGGAMVHAAIYDAVNSITTVGQPYVYKAEAPTASVRHAVAYAAHDALVAAFPGQDFSDELATALADAGSDTGNGTALGKAAAAAIVANRANDGSGDTTPYQVTNGPGHWRPTGSGTAATPNWGKVKPFTMTSGAQFRPQHPAGYSSMTALLASPEYAAQLNEVKSLGSANSTTRTAEQTQIAHFWANDLDGTYKPPGQLFKHTQVVAGLRGLGTAEKARLFALVALAMGDAGIVAWDRKYQTDIDLWRPESGVQLADTDGNAATDADPTWRPLSKLRDGTPFSPPFPAYTSGHATFGGAWAGAMKSFFGTDNITFTGGTDDPYAQGVQRTFTSFSAAATENARSRVYLGVHYQFDGDYGVSSGKAMAESAAVRFVRASGPTTPGVVGCSFGDLYKTYSNGTLKDYDVSPNRDTAVQVHFASSDGVAQYVTIDSGFFKGRKGWIGGSCVKFTA</sequence>
<dbReference type="InterPro" id="IPR000326">
    <property type="entry name" value="PAP2/HPO"/>
</dbReference>
<accession>A0A495XQ58</accession>
<feature type="domain" description="Phosphatidic acid phosphatase type 2/haloperoxidase" evidence="2">
    <location>
        <begin position="338"/>
        <end position="427"/>
    </location>
</feature>
<evidence type="ECO:0000256" key="1">
    <source>
        <dbReference type="SAM" id="SignalP"/>
    </source>
</evidence>
<dbReference type="Gene3D" id="1.10.606.20">
    <property type="match status" value="1"/>
</dbReference>
<proteinExistence type="predicted"/>
<name>A0A495XQ58_9PSEU</name>
<dbReference type="InterPro" id="IPR052559">
    <property type="entry name" value="V-haloperoxidase"/>
</dbReference>
<dbReference type="InterPro" id="IPR036938">
    <property type="entry name" value="PAP2/HPO_sf"/>
</dbReference>
<evidence type="ECO:0000313" key="3">
    <source>
        <dbReference type="EMBL" id="RKT75016.1"/>
    </source>
</evidence>
<feature type="chain" id="PRO_5019821277" evidence="1">
    <location>
        <begin position="34"/>
        <end position="514"/>
    </location>
</feature>
<dbReference type="RefSeq" id="WP_397556324.1">
    <property type="nucleotide sequence ID" value="NZ_JBIUBA010000026.1"/>
</dbReference>
<organism evidence="3 4">
    <name type="scientific">Saccharothrix variisporea</name>
    <dbReference type="NCBI Taxonomy" id="543527"/>
    <lineage>
        <taxon>Bacteria</taxon>
        <taxon>Bacillati</taxon>
        <taxon>Actinomycetota</taxon>
        <taxon>Actinomycetes</taxon>
        <taxon>Pseudonocardiales</taxon>
        <taxon>Pseudonocardiaceae</taxon>
        <taxon>Saccharothrix</taxon>
    </lineage>
</organism>
<evidence type="ECO:0000313" key="4">
    <source>
        <dbReference type="Proteomes" id="UP000272729"/>
    </source>
</evidence>
<dbReference type="PANTHER" id="PTHR34599">
    <property type="entry name" value="PEROXIDASE-RELATED"/>
    <property type="match status" value="1"/>
</dbReference>
<dbReference type="CDD" id="cd03398">
    <property type="entry name" value="PAP2_haloperoxidase"/>
    <property type="match status" value="1"/>
</dbReference>
<dbReference type="AlphaFoldDB" id="A0A495XQ58"/>
<dbReference type="Proteomes" id="UP000272729">
    <property type="component" value="Unassembled WGS sequence"/>
</dbReference>